<name>A0AAJ0HHB9_9PEZI</name>
<sequence>MPYNQELEAVERVFDMRFNINSSKGVQEKLPAIKEAFISLASLANPREKFDHVVYVGFAQRESFQLCNEIIGNTGEDKEEYERAEELTLKSSPEMERVAALLFFHWSWPNAILRHFLAFADDYLSVKARNDERNKTHGITYQDEDWIWLDKFELALRDRHDELFAHDQRSDRYSDLVDGRRDGNGREVNVDFFDNFHSILGEVARGEATVTVAPLPGDVKMWRLLAHHVMKYPEYFAQWPGVHFAATGLGNQTMPGEYPFRRTWWLDGWRVPFQGDINPAASGEHYGMVDDEIRGDLGNGLREVFDAGDVWDSWVLCRLHHIAAVSEENADWHAKLAGSAAFERNWEVTEAGYLQRRPSSRAYKELLLKTERRDVDRFLALSRRFPVLLPWQTIEFADYEGYDLQPVDSGAASQLLDAMGLVAWDETGELWDLVSLKGVKRASLGGGNPMAHARHNVYVTDDLHRRTSYMKEMPGQSYPCDCAICFSSSSPRPRLVERADISDSEDSDEDEHLEMASQILHRHRGPDHRGGELVFARRILANTDLVQNLDRVLSDWSDAVLIWGRGFNKKGKLIDAKTIYVLETLTGIKARQLRKLGRPVEYGQSRRGMGLKVAESYFSGRLLVDYPPYPETHGSQREELQLAMGPRYHPQYSDFAHFIKGSDVAVDWQAFDLGPTDVNVWAGRQQGQSMNGPLSMQVTLVVYSGENWEQRFWDRFVHLYDDAQGERNTGVVPFLGLTTLPIQFLSGPRAVGSEVGIRPATEPHAVADTRRPALVFRRLRTLAAEADVFWSFEARILFSAGAAPSRYNTLGAGTWRATWYHICEYLFDIGKTVFALDRPHGNINHRNLLIDRRVRRSPRVATVTYDPPRSMPAVRVVLTAPEGEPTSDAALASYAAPEVATSGVSRAADVFAWARLGVHFLSPDVNDRAFFRDQEGHGRLVYLADVLDRLEACLDPHPAPRLAAGRRLLHLLADISLRRVPLDGRKPAPASRYDMPARYPRVANLLPPWMNNAPPGGAVPVRMYRVYGEADFGQRGVVDGGGDPDDDDSDDRGGDDSSSSSDSDSAKPTPGSAAARGVFSDGGSSSGDDSPGGCYHVGDCDCDSVTPPPSVASPAASDEEDDDEDGEDEDETVTEITVTFASMVAAGDAFEDTDDEASSDEAGD</sequence>
<reference evidence="2" key="1">
    <citation type="journal article" date="2023" name="Mol. Phylogenet. Evol.">
        <title>Genome-scale phylogeny and comparative genomics of the fungal order Sordariales.</title>
        <authorList>
            <person name="Hensen N."/>
            <person name="Bonometti L."/>
            <person name="Westerberg I."/>
            <person name="Brannstrom I.O."/>
            <person name="Guillou S."/>
            <person name="Cros-Aarteil S."/>
            <person name="Calhoun S."/>
            <person name="Haridas S."/>
            <person name="Kuo A."/>
            <person name="Mondo S."/>
            <person name="Pangilinan J."/>
            <person name="Riley R."/>
            <person name="LaButti K."/>
            <person name="Andreopoulos B."/>
            <person name="Lipzen A."/>
            <person name="Chen C."/>
            <person name="Yan M."/>
            <person name="Daum C."/>
            <person name="Ng V."/>
            <person name="Clum A."/>
            <person name="Steindorff A."/>
            <person name="Ohm R.A."/>
            <person name="Martin F."/>
            <person name="Silar P."/>
            <person name="Natvig D.O."/>
            <person name="Lalanne C."/>
            <person name="Gautier V."/>
            <person name="Ament-Velasquez S.L."/>
            <person name="Kruys A."/>
            <person name="Hutchinson M.I."/>
            <person name="Powell A.J."/>
            <person name="Barry K."/>
            <person name="Miller A.N."/>
            <person name="Grigoriev I.V."/>
            <person name="Debuchy R."/>
            <person name="Gladieux P."/>
            <person name="Hiltunen Thoren M."/>
            <person name="Johannesson H."/>
        </authorList>
    </citation>
    <scope>NUCLEOTIDE SEQUENCE</scope>
    <source>
        <strain evidence="2">CBS 955.72</strain>
    </source>
</reference>
<feature type="compositionally biased region" description="Low complexity" evidence="1">
    <location>
        <begin position="1081"/>
        <end position="1093"/>
    </location>
</feature>
<comment type="caution">
    <text evidence="2">The sequence shown here is derived from an EMBL/GenBank/DDBJ whole genome shotgun (WGS) entry which is preliminary data.</text>
</comment>
<keyword evidence="3" id="KW-1185">Reference proteome</keyword>
<gene>
    <name evidence="2" type="ORF">B0T25DRAFT_567979</name>
</gene>
<evidence type="ECO:0000313" key="3">
    <source>
        <dbReference type="Proteomes" id="UP001275084"/>
    </source>
</evidence>
<dbReference type="Proteomes" id="UP001275084">
    <property type="component" value="Unassembled WGS sequence"/>
</dbReference>
<evidence type="ECO:0000256" key="1">
    <source>
        <dbReference type="SAM" id="MobiDB-lite"/>
    </source>
</evidence>
<feature type="compositionally biased region" description="Acidic residues" evidence="1">
    <location>
        <begin position="1149"/>
        <end position="1164"/>
    </location>
</feature>
<feature type="compositionally biased region" description="Acidic residues" evidence="1">
    <location>
        <begin position="1117"/>
        <end position="1133"/>
    </location>
</feature>
<dbReference type="EMBL" id="JAUIQD010000004">
    <property type="protein sequence ID" value="KAK3352712.1"/>
    <property type="molecule type" value="Genomic_DNA"/>
</dbReference>
<organism evidence="2 3">
    <name type="scientific">Lasiosphaeria hispida</name>
    <dbReference type="NCBI Taxonomy" id="260671"/>
    <lineage>
        <taxon>Eukaryota</taxon>
        <taxon>Fungi</taxon>
        <taxon>Dikarya</taxon>
        <taxon>Ascomycota</taxon>
        <taxon>Pezizomycotina</taxon>
        <taxon>Sordariomycetes</taxon>
        <taxon>Sordariomycetidae</taxon>
        <taxon>Sordariales</taxon>
        <taxon>Lasiosphaeriaceae</taxon>
        <taxon>Lasiosphaeria</taxon>
    </lineage>
</organism>
<feature type="region of interest" description="Disordered" evidence="1">
    <location>
        <begin position="1033"/>
        <end position="1164"/>
    </location>
</feature>
<accession>A0AAJ0HHB9</accession>
<reference evidence="2" key="2">
    <citation type="submission" date="2023-06" db="EMBL/GenBank/DDBJ databases">
        <authorList>
            <consortium name="Lawrence Berkeley National Laboratory"/>
            <person name="Haridas S."/>
            <person name="Hensen N."/>
            <person name="Bonometti L."/>
            <person name="Westerberg I."/>
            <person name="Brannstrom I.O."/>
            <person name="Guillou S."/>
            <person name="Cros-Aarteil S."/>
            <person name="Calhoun S."/>
            <person name="Kuo A."/>
            <person name="Mondo S."/>
            <person name="Pangilinan J."/>
            <person name="Riley R."/>
            <person name="Labutti K."/>
            <person name="Andreopoulos B."/>
            <person name="Lipzen A."/>
            <person name="Chen C."/>
            <person name="Yanf M."/>
            <person name="Daum C."/>
            <person name="Ng V."/>
            <person name="Clum A."/>
            <person name="Steindorff A."/>
            <person name="Ohm R."/>
            <person name="Martin F."/>
            <person name="Silar P."/>
            <person name="Natvig D."/>
            <person name="Lalanne C."/>
            <person name="Gautier V."/>
            <person name="Ament-Velasquez S.L."/>
            <person name="Kruys A."/>
            <person name="Hutchinson M.I."/>
            <person name="Powell A.J."/>
            <person name="Barry K."/>
            <person name="Miller A.N."/>
            <person name="Grigoriev I.V."/>
            <person name="Debuchy R."/>
            <person name="Gladieux P."/>
            <person name="Thoren M.H."/>
            <person name="Johannesson H."/>
        </authorList>
    </citation>
    <scope>NUCLEOTIDE SEQUENCE</scope>
    <source>
        <strain evidence="2">CBS 955.72</strain>
    </source>
</reference>
<dbReference type="AlphaFoldDB" id="A0AAJ0HHB9"/>
<proteinExistence type="predicted"/>
<protein>
    <submittedName>
        <fullName evidence="2">Uncharacterized protein</fullName>
    </submittedName>
</protein>
<evidence type="ECO:0000313" key="2">
    <source>
        <dbReference type="EMBL" id="KAK3352712.1"/>
    </source>
</evidence>